<dbReference type="PANTHER" id="PTHR24006">
    <property type="entry name" value="UBIQUITIN CARBOXYL-TERMINAL HYDROLASE"/>
    <property type="match status" value="1"/>
</dbReference>
<evidence type="ECO:0000313" key="11">
    <source>
        <dbReference type="EMBL" id="ODV96109.1"/>
    </source>
</evidence>
<name>A0A1E4TWK0_PACTA</name>
<proteinExistence type="inferred from homology"/>
<dbReference type="PROSITE" id="PS50144">
    <property type="entry name" value="MATH"/>
    <property type="match status" value="1"/>
</dbReference>
<evidence type="ECO:0000259" key="9">
    <source>
        <dbReference type="PROSITE" id="PS50144"/>
    </source>
</evidence>
<gene>
    <name evidence="11" type="ORF">PACTADRAFT_49515</name>
</gene>
<dbReference type="Gene3D" id="3.90.70.10">
    <property type="entry name" value="Cysteine proteinases"/>
    <property type="match status" value="1"/>
</dbReference>
<evidence type="ECO:0000256" key="1">
    <source>
        <dbReference type="ARBA" id="ARBA00000707"/>
    </source>
</evidence>
<dbReference type="InterPro" id="IPR008974">
    <property type="entry name" value="TRAF-like"/>
</dbReference>
<evidence type="ECO:0000256" key="5">
    <source>
        <dbReference type="ARBA" id="ARBA00022786"/>
    </source>
</evidence>
<dbReference type="GO" id="GO:0006508">
    <property type="term" value="P:proteolysis"/>
    <property type="evidence" value="ECO:0007669"/>
    <property type="project" value="UniProtKB-KW"/>
</dbReference>
<dbReference type="InterPro" id="IPR028889">
    <property type="entry name" value="USP"/>
</dbReference>
<feature type="compositionally biased region" description="Low complexity" evidence="8">
    <location>
        <begin position="25"/>
        <end position="42"/>
    </location>
</feature>
<feature type="compositionally biased region" description="Polar residues" evidence="8">
    <location>
        <begin position="151"/>
        <end position="160"/>
    </location>
</feature>
<keyword evidence="7" id="KW-0788">Thiol protease</keyword>
<sequence>MASDEIADSNYKLSSESIKKPNKLPSSPSDSDSSAASSATSSQISETTDDSSNYESIKVKYMPKIPQDYDVDIEGYFTWHIDDWRELKEHKISGPRFKIGDYEWNLLLFPRGNGGSYLSVYLEPHPPSTIIDKDGDSNVDDAVESPEEVSQPVSKQTSVQPDVAESLTLTQPVQDDEDKKEVINDPDWHVCAQFVIDIWNPKYPDVHKQNVSHHRFSAEETDWGFSNFVELRNLHSPGKYNKHPFLEDNKVNLTAYVRIIKDHTGVLWHNFINYNSKKETGHVGLNNQGATCYLNSLLQSYFFTKLFRKKVYQIPTQDEVEKDSESADESLIVKSVSLSLQRVFYRLQKSDEPVDTNELTSSFGWDSSDAFTQHDVQELNRILMDRLENKMKGTEIEGCLTGIFVGRMKSFIRCINVDYESSRIEDFWDIQLNVKGMKDLKESFKNYIESETLTGENQYDASGYGLQDAEKGVVFENFPPVLHLQLKRFEYDFNYDTLVKINDRHEFLDSIDLKPYLDAGTDVINEDWEYKLQGVLVHSGDISAGHYYALIKPSIKDEWFRFDDDRVWRVTPHEVFEENFGCDRKTEAEIRAMTRAEQYAYQNRRHTSAYMLVYVRKSKLIDIMGEVNDADIPHHIPEQILREEEEENRKRKEREEMHLYINFKLITNDTFMHYQGFDLAPDENNRTLYANDVYEEESYPASFRLLKTDSARKLYEIVSNNIGGVDFSHFRLWHMINRKNSTIRPDLPIYISPENLDDVTIEDIVEKAGTGRRSNNFNLYVEEIGKDLKFVSKTVVELAKENDETVKFEDFGSNDAEIDSTNIIKHFNEDLYKKIPVSLYPKQFVDVGEDSQNILLLLKYYDPTHKSLRGVTHVIVDENTTVGSLVKYIHFLMNWNFQSEIELCEEIQPNNIEPIDLSSTFSRAELLNGDVICFGKSIDSVKDEKLYSSLEFPTIVSYYKFLRYRVHLSIKPLLKIDEENEEYVLVDNHSNKEGESPADAENAETNNDKDFDLWVSSSITFKKLSEKVGKKIDVDPNYVRLFAVYLNDHRVPLPAHSTLQQLIPKNASQQDLYNFEYEVLNITVQDLENMKLMKVFWLPSGTIHYQKHEFLIPKNGTVSDLLDKIQVKFKLDEESKKNILLYTAIHNRISHLLTPENAVLPIDLQRYTLYGGICPDVVAYAKRNEYPEEVTVNKILKTINPEILSQIPGNGNLGLSDIRLIYTFQFYKDFNNRHGVPFIFSLIKGEKFKYSKLRLQAKLGLGLKEFSKLKIAISPAFGEWKPRYITNDDVELFDELDTEDHLALDHPDRTPRRSSNFERPIFIKN</sequence>
<feature type="compositionally biased region" description="Acidic residues" evidence="8">
    <location>
        <begin position="137"/>
        <end position="147"/>
    </location>
</feature>
<dbReference type="CDD" id="cd02659">
    <property type="entry name" value="peptidase_C19C"/>
    <property type="match status" value="1"/>
</dbReference>
<dbReference type="SUPFAM" id="SSF49599">
    <property type="entry name" value="TRAF domain-like"/>
    <property type="match status" value="2"/>
</dbReference>
<dbReference type="GO" id="GO:0005777">
    <property type="term" value="C:peroxisome"/>
    <property type="evidence" value="ECO:0007669"/>
    <property type="project" value="EnsemblFungi"/>
</dbReference>
<dbReference type="SUPFAM" id="SSF54001">
    <property type="entry name" value="Cysteine proteinases"/>
    <property type="match status" value="1"/>
</dbReference>
<accession>A0A1E4TWK0</accession>
<comment type="catalytic activity">
    <reaction evidence="1">
        <text>Thiol-dependent hydrolysis of ester, thioester, amide, peptide and isopeptide bonds formed by the C-terminal Gly of ubiquitin (a 76-residue protein attached to proteins as an intracellular targeting signal).</text>
        <dbReference type="EC" id="3.4.19.12"/>
    </reaction>
</comment>
<protein>
    <recommendedName>
        <fullName evidence="3">ubiquitinyl hydrolase 1</fullName>
        <ecNumber evidence="3">3.4.19.12</ecNumber>
    </recommendedName>
</protein>
<feature type="compositionally biased region" description="Polar residues" evidence="8">
    <location>
        <begin position="43"/>
        <end position="52"/>
    </location>
</feature>
<evidence type="ECO:0000259" key="10">
    <source>
        <dbReference type="PROSITE" id="PS50235"/>
    </source>
</evidence>
<dbReference type="InterPro" id="IPR001394">
    <property type="entry name" value="Peptidase_C19_UCH"/>
</dbReference>
<evidence type="ECO:0000256" key="4">
    <source>
        <dbReference type="ARBA" id="ARBA00022670"/>
    </source>
</evidence>
<dbReference type="STRING" id="669874.A0A1E4TWK0"/>
<dbReference type="EC" id="3.4.19.12" evidence="3"/>
<feature type="domain" description="MATH" evidence="9">
    <location>
        <begin position="74"/>
        <end position="257"/>
    </location>
</feature>
<dbReference type="Gene3D" id="3.10.20.90">
    <property type="entry name" value="Phosphatidylinositol 3-kinase Catalytic Subunit, Chain A, domain 1"/>
    <property type="match status" value="2"/>
</dbReference>
<evidence type="ECO:0000256" key="6">
    <source>
        <dbReference type="ARBA" id="ARBA00022801"/>
    </source>
</evidence>
<dbReference type="InterPro" id="IPR018200">
    <property type="entry name" value="USP_CS"/>
</dbReference>
<dbReference type="InterPro" id="IPR050164">
    <property type="entry name" value="Peptidase_C19"/>
</dbReference>
<evidence type="ECO:0000256" key="3">
    <source>
        <dbReference type="ARBA" id="ARBA00012759"/>
    </source>
</evidence>
<dbReference type="PANTHER" id="PTHR24006:SF644">
    <property type="entry name" value="UBIQUITIN CARBOXYL-TERMINAL HYDROLASE 7"/>
    <property type="match status" value="1"/>
</dbReference>
<dbReference type="PROSITE" id="PS00972">
    <property type="entry name" value="USP_1"/>
    <property type="match status" value="1"/>
</dbReference>
<dbReference type="Pfam" id="PF12436">
    <property type="entry name" value="USP7_ICP0_bdg"/>
    <property type="match status" value="1"/>
</dbReference>
<dbReference type="OrthoDB" id="289038at2759"/>
<dbReference type="FunFam" id="3.90.70.10:FF:000044">
    <property type="entry name" value="Ubiquitin carboxyl-terminal hydrolase 13"/>
    <property type="match status" value="1"/>
</dbReference>
<dbReference type="GO" id="GO:0016579">
    <property type="term" value="P:protein deubiquitination"/>
    <property type="evidence" value="ECO:0007669"/>
    <property type="project" value="EnsemblFungi"/>
</dbReference>
<evidence type="ECO:0000256" key="8">
    <source>
        <dbReference type="SAM" id="MobiDB-lite"/>
    </source>
</evidence>
<comment type="similarity">
    <text evidence="2">Belongs to the peptidase C19 family.</text>
</comment>
<dbReference type="GO" id="GO:0004843">
    <property type="term" value="F:cysteine-type deubiquitinase activity"/>
    <property type="evidence" value="ECO:0007669"/>
    <property type="project" value="UniProtKB-EC"/>
</dbReference>
<dbReference type="GO" id="GO:0010995">
    <property type="term" value="P:free ubiquitin chain depolymerization"/>
    <property type="evidence" value="ECO:0007669"/>
    <property type="project" value="EnsemblFungi"/>
</dbReference>
<dbReference type="GO" id="GO:0005829">
    <property type="term" value="C:cytosol"/>
    <property type="evidence" value="ECO:0007669"/>
    <property type="project" value="EnsemblFungi"/>
</dbReference>
<feature type="domain" description="USP" evidence="10">
    <location>
        <begin position="283"/>
        <end position="617"/>
    </location>
</feature>
<dbReference type="Gene3D" id="2.60.210.10">
    <property type="entry name" value="Apoptosis, Tumor Necrosis Factor Receptor Associated Protein 2, Chain A"/>
    <property type="match status" value="1"/>
</dbReference>
<dbReference type="EMBL" id="KV454013">
    <property type="protein sequence ID" value="ODV96109.1"/>
    <property type="molecule type" value="Genomic_DNA"/>
</dbReference>
<evidence type="ECO:0000313" key="12">
    <source>
        <dbReference type="Proteomes" id="UP000094236"/>
    </source>
</evidence>
<dbReference type="InterPro" id="IPR029346">
    <property type="entry name" value="USP_C"/>
</dbReference>
<dbReference type="PROSITE" id="PS00973">
    <property type="entry name" value="USP_2"/>
    <property type="match status" value="1"/>
</dbReference>
<keyword evidence="12" id="KW-1185">Reference proteome</keyword>
<dbReference type="InterPro" id="IPR002083">
    <property type="entry name" value="MATH/TRAF_dom"/>
</dbReference>
<reference evidence="12" key="1">
    <citation type="submission" date="2016-05" db="EMBL/GenBank/DDBJ databases">
        <title>Comparative genomics of biotechnologically important yeasts.</title>
        <authorList>
            <consortium name="DOE Joint Genome Institute"/>
            <person name="Riley R."/>
            <person name="Haridas S."/>
            <person name="Wolfe K.H."/>
            <person name="Lopes M.R."/>
            <person name="Hittinger C.T."/>
            <person name="Goker M."/>
            <person name="Salamov A."/>
            <person name="Wisecaver J."/>
            <person name="Long T.M."/>
            <person name="Aerts A.L."/>
            <person name="Barry K."/>
            <person name="Choi C."/>
            <person name="Clum A."/>
            <person name="Coughlan A.Y."/>
            <person name="Deshpande S."/>
            <person name="Douglass A.P."/>
            <person name="Hanson S.J."/>
            <person name="Klenk H.-P."/>
            <person name="Labutti K."/>
            <person name="Lapidus A."/>
            <person name="Lindquist E."/>
            <person name="Lipzen A."/>
            <person name="Meier-Kolthoff J.P."/>
            <person name="Ohm R.A."/>
            <person name="Otillar R.P."/>
            <person name="Pangilinan J."/>
            <person name="Peng Y."/>
            <person name="Rokas A."/>
            <person name="Rosa C.A."/>
            <person name="Scheuner C."/>
            <person name="Sibirny A.A."/>
            <person name="Slot J.C."/>
            <person name="Stielow J.B."/>
            <person name="Sun H."/>
            <person name="Kurtzman C.P."/>
            <person name="Blackwell M."/>
            <person name="Grigoriev I.V."/>
            <person name="Jeffries T.W."/>
        </authorList>
    </citation>
    <scope>NUCLEOTIDE SEQUENCE [LARGE SCALE GENOMIC DNA]</scope>
    <source>
        <strain evidence="12">NRRL Y-2460</strain>
    </source>
</reference>
<dbReference type="Pfam" id="PF22486">
    <property type="entry name" value="MATH_2"/>
    <property type="match status" value="1"/>
</dbReference>
<keyword evidence="6" id="KW-0378">Hydrolase</keyword>
<dbReference type="Pfam" id="PF14533">
    <property type="entry name" value="USP7_C2"/>
    <property type="match status" value="1"/>
</dbReference>
<dbReference type="GO" id="GO:0005634">
    <property type="term" value="C:nucleus"/>
    <property type="evidence" value="ECO:0007669"/>
    <property type="project" value="TreeGrafter"/>
</dbReference>
<keyword evidence="4" id="KW-0645">Protease</keyword>
<evidence type="ECO:0000256" key="2">
    <source>
        <dbReference type="ARBA" id="ARBA00009085"/>
    </source>
</evidence>
<feature type="region of interest" description="Disordered" evidence="8">
    <location>
        <begin position="128"/>
        <end position="162"/>
    </location>
</feature>
<dbReference type="InterPro" id="IPR024729">
    <property type="entry name" value="USP7_ICP0-binding_dom"/>
</dbReference>
<dbReference type="GO" id="GO:0031647">
    <property type="term" value="P:regulation of protein stability"/>
    <property type="evidence" value="ECO:0007669"/>
    <property type="project" value="TreeGrafter"/>
</dbReference>
<evidence type="ECO:0000256" key="7">
    <source>
        <dbReference type="ARBA" id="ARBA00022807"/>
    </source>
</evidence>
<dbReference type="Proteomes" id="UP000094236">
    <property type="component" value="Unassembled WGS sequence"/>
</dbReference>
<dbReference type="Pfam" id="PF00443">
    <property type="entry name" value="UCH"/>
    <property type="match status" value="1"/>
</dbReference>
<organism evidence="11 12">
    <name type="scientific">Pachysolen tannophilus NRRL Y-2460</name>
    <dbReference type="NCBI Taxonomy" id="669874"/>
    <lineage>
        <taxon>Eukaryota</taxon>
        <taxon>Fungi</taxon>
        <taxon>Dikarya</taxon>
        <taxon>Ascomycota</taxon>
        <taxon>Saccharomycotina</taxon>
        <taxon>Pichiomycetes</taxon>
        <taxon>Pachysolenaceae</taxon>
        <taxon>Pachysolen</taxon>
    </lineage>
</organism>
<dbReference type="GO" id="GO:0016973">
    <property type="term" value="P:poly(A)+ mRNA export from nucleus"/>
    <property type="evidence" value="ECO:0007669"/>
    <property type="project" value="EnsemblFungi"/>
</dbReference>
<keyword evidence="5" id="KW-0833">Ubl conjugation pathway</keyword>
<feature type="region of interest" description="Disordered" evidence="8">
    <location>
        <begin position="1"/>
        <end position="52"/>
    </location>
</feature>
<dbReference type="InterPro" id="IPR038765">
    <property type="entry name" value="Papain-like_cys_pep_sf"/>
</dbReference>
<dbReference type="PROSITE" id="PS50235">
    <property type="entry name" value="USP_3"/>
    <property type="match status" value="1"/>
</dbReference>